<evidence type="ECO:0000313" key="5">
    <source>
        <dbReference type="Proteomes" id="UP001642260"/>
    </source>
</evidence>
<name>A0ABC8LVJ2_ERUVS</name>
<organism evidence="4 5">
    <name type="scientific">Eruca vesicaria subsp. sativa</name>
    <name type="common">Garden rocket</name>
    <name type="synonym">Eruca sativa</name>
    <dbReference type="NCBI Taxonomy" id="29727"/>
    <lineage>
        <taxon>Eukaryota</taxon>
        <taxon>Viridiplantae</taxon>
        <taxon>Streptophyta</taxon>
        <taxon>Embryophyta</taxon>
        <taxon>Tracheophyta</taxon>
        <taxon>Spermatophyta</taxon>
        <taxon>Magnoliopsida</taxon>
        <taxon>eudicotyledons</taxon>
        <taxon>Gunneridae</taxon>
        <taxon>Pentapetalae</taxon>
        <taxon>rosids</taxon>
        <taxon>malvids</taxon>
        <taxon>Brassicales</taxon>
        <taxon>Brassicaceae</taxon>
        <taxon>Brassiceae</taxon>
        <taxon>Eruca</taxon>
    </lineage>
</organism>
<evidence type="ECO:0000259" key="3">
    <source>
        <dbReference type="Pfam" id="PF14159"/>
    </source>
</evidence>
<dbReference type="GO" id="GO:0016020">
    <property type="term" value="C:membrane"/>
    <property type="evidence" value="ECO:0007669"/>
    <property type="project" value="UniProtKB-SubCell"/>
</dbReference>
<evidence type="ECO:0000313" key="4">
    <source>
        <dbReference type="EMBL" id="CAH8387023.1"/>
    </source>
</evidence>
<dbReference type="InterPro" id="IPR033344">
    <property type="entry name" value="CURT1"/>
</dbReference>
<protein>
    <recommendedName>
        <fullName evidence="3">Cyanobacterial aminoacyl-tRNA synthetase CAAD domain-containing protein</fullName>
    </recommendedName>
</protein>
<reference evidence="4 5" key="1">
    <citation type="submission" date="2022-03" db="EMBL/GenBank/DDBJ databases">
        <authorList>
            <person name="Macdonald S."/>
            <person name="Ahmed S."/>
            <person name="Newling K."/>
        </authorList>
    </citation>
    <scope>NUCLEOTIDE SEQUENCE [LARGE SCALE GENOMIC DNA]</scope>
</reference>
<dbReference type="PANTHER" id="PTHR33222">
    <property type="match status" value="1"/>
</dbReference>
<dbReference type="InterPro" id="IPR025564">
    <property type="entry name" value="CAAD_dom"/>
</dbReference>
<proteinExistence type="predicted"/>
<gene>
    <name evidence="4" type="ORF">ERUC_LOCUS39506</name>
</gene>
<sequence>MASSLSVSSSSTIIDSRAPPFPHRQASASSPSCISLPTLPPQLLQSQTRAAKATAYCRKIVRNVLTRAADVEVAATTTQVEASPPATNTEAEGTELPDIVKTVQEAWEKVEDKYAISSLAVSGFVALWGTAGVVSAIDRLPLVPGVLEVVGIGYTGFESLPDLMVCLQEPGI</sequence>
<comment type="caution">
    <text evidence="4">The sequence shown here is derived from an EMBL/GenBank/DDBJ whole genome shotgun (WGS) entry which is preliminary data.</text>
</comment>
<dbReference type="Pfam" id="PF14159">
    <property type="entry name" value="CAAD"/>
    <property type="match status" value="1"/>
</dbReference>
<feature type="region of interest" description="Disordered" evidence="2">
    <location>
        <begin position="1"/>
        <end position="32"/>
    </location>
</feature>
<keyword evidence="5" id="KW-1185">Reference proteome</keyword>
<dbReference type="EMBL" id="CAKOAT010735154">
    <property type="protein sequence ID" value="CAH8387023.1"/>
    <property type="molecule type" value="Genomic_DNA"/>
</dbReference>
<dbReference type="AlphaFoldDB" id="A0ABC8LVJ2"/>
<evidence type="ECO:0000256" key="2">
    <source>
        <dbReference type="SAM" id="MobiDB-lite"/>
    </source>
</evidence>
<evidence type="ECO:0000256" key="1">
    <source>
        <dbReference type="ARBA" id="ARBA00004141"/>
    </source>
</evidence>
<accession>A0ABC8LVJ2</accession>
<feature type="domain" description="Cyanobacterial aminoacyl-tRNA synthetase CAAD" evidence="3">
    <location>
        <begin position="101"/>
        <end position="156"/>
    </location>
</feature>
<dbReference type="Proteomes" id="UP001642260">
    <property type="component" value="Unassembled WGS sequence"/>
</dbReference>
<feature type="compositionally biased region" description="Low complexity" evidence="2">
    <location>
        <begin position="1"/>
        <end position="11"/>
    </location>
</feature>
<comment type="subcellular location">
    <subcellularLocation>
        <location evidence="1">Membrane</location>
        <topology evidence="1">Multi-pass membrane protein</topology>
    </subcellularLocation>
</comment>
<dbReference type="PANTHER" id="PTHR33222:SF9">
    <property type="entry name" value="PROTEIN CURVATURE THYLAKOID 1B, CHLOROPLASTIC"/>
    <property type="match status" value="1"/>
</dbReference>